<reference evidence="4 5" key="1">
    <citation type="submission" date="2020-08" db="EMBL/GenBank/DDBJ databases">
        <title>Genomic Encyclopedia of Type Strains, Phase IV (KMG-IV): sequencing the most valuable type-strain genomes for metagenomic binning, comparative biology and taxonomic classification.</title>
        <authorList>
            <person name="Goeker M."/>
        </authorList>
    </citation>
    <scope>NUCLEOTIDE SEQUENCE [LARGE SCALE GENOMIC DNA]</scope>
    <source>
        <strain evidence="4 5">DSM 29007</strain>
    </source>
</reference>
<evidence type="ECO:0000256" key="1">
    <source>
        <dbReference type="ARBA" id="ARBA00022505"/>
    </source>
</evidence>
<dbReference type="AlphaFoldDB" id="A0A841GYB8"/>
<dbReference type="Proteomes" id="UP000582837">
    <property type="component" value="Unassembled WGS sequence"/>
</dbReference>
<dbReference type="Gene3D" id="3.30.365.10">
    <property type="entry name" value="Aldehyde oxidase/xanthine dehydrogenase, molybdopterin binding domain"/>
    <property type="match status" value="4"/>
</dbReference>
<dbReference type="InterPro" id="IPR008274">
    <property type="entry name" value="AldOxase/xan_DH_MoCoBD1"/>
</dbReference>
<dbReference type="Pfam" id="PF01315">
    <property type="entry name" value="Ald_Xan_dh_C"/>
    <property type="match status" value="1"/>
</dbReference>
<keyword evidence="1" id="KW-0500">Molybdenum</keyword>
<dbReference type="SUPFAM" id="SSF54665">
    <property type="entry name" value="CO dehydrogenase molybdoprotein N-domain-like"/>
    <property type="match status" value="1"/>
</dbReference>
<sequence length="794" mass="85581">MNRGHVGQSPPRNEDHRLLTGNALFVDDVHLEGMLHVAFVRSDYAHAILHGVDTSAALERPGVVAVITAEMLGDYWQPGPLLVPPPPVEGLIFNQASQVPLAKDRLRHVGEAIAMVLAESRYIAEDAAADVIVDAEPLEVAVDLEAALLPDAPVLHPQLGTNLAAHVVQKHGDYDKAIEGAELVINRRFHYDRGAAAAMENRAVVARWDVRAEELTVWDTTQAPIPIRNGLARMLGLLESQVRVVAPFVGGGFGPKIMMFYPEEVLVPWAAIRLGRPVKWVEDRQENFFATTQERSQIHHAEMALSRDGRILGIRDFFWHDTGAYDPYGLTVPINSQCTLLGPYDVPAYHSEFRAVFTNRTTVTPVRGAGRQHGVFVMERLLDIAARELGLSPQEIRRRNYLRSDVFPHTFQILFQDFAPLYYDSGNYAPALEAALDIVGRHTFRAEQEAARAEGRFIGMGIVSYVEGTGIGPYEGARVTIEPSGRVRVATGLGTQGQGHYTAFAQIVAEVLDVNVGDVNVVTGDTREFGWGTGTFASRGAVVAGSACHESATIVRRKVLEVGARVLGSTVDEVELHHGTVRVTADPSRAIGFGQLAGHANPLRGAVIPGTEPGLEATAYFGPDHGSTASGVHAMVVEVDPETAIVRIDRYIVVHDCGKLINPVIVAGQVQGGVAHGIGNAFYEQLIYDEGGQLLNASFADYLLPTALDVPRVEMAHRETAAPLNPLGLKGVGEAGCIPTGAAFAQAIEDALPHLALEIREIPLSPSRLFELLQAAGPAAARPVIADESAIAAD</sequence>
<organism evidence="4 5">
    <name type="scientific">Longimicrobium terrae</name>
    <dbReference type="NCBI Taxonomy" id="1639882"/>
    <lineage>
        <taxon>Bacteria</taxon>
        <taxon>Pseudomonadati</taxon>
        <taxon>Gemmatimonadota</taxon>
        <taxon>Longimicrobiia</taxon>
        <taxon>Longimicrobiales</taxon>
        <taxon>Longimicrobiaceae</taxon>
        <taxon>Longimicrobium</taxon>
    </lineage>
</organism>
<name>A0A841GYB8_9BACT</name>
<dbReference type="InterPro" id="IPR037165">
    <property type="entry name" value="AldOxase/xan_DH_Mopterin-bd_sf"/>
</dbReference>
<keyword evidence="2" id="KW-0560">Oxidoreductase</keyword>
<evidence type="ECO:0000313" key="4">
    <source>
        <dbReference type="EMBL" id="MBB6070765.1"/>
    </source>
</evidence>
<dbReference type="PANTHER" id="PTHR11908">
    <property type="entry name" value="XANTHINE DEHYDROGENASE"/>
    <property type="match status" value="1"/>
</dbReference>
<dbReference type="Gene3D" id="3.90.1170.50">
    <property type="entry name" value="Aldehyde oxidase/xanthine dehydrogenase, a/b hammerhead"/>
    <property type="match status" value="1"/>
</dbReference>
<dbReference type="Pfam" id="PF20256">
    <property type="entry name" value="MoCoBD_2"/>
    <property type="match status" value="1"/>
</dbReference>
<dbReference type="PANTHER" id="PTHR11908:SF132">
    <property type="entry name" value="ALDEHYDE OXIDASE 1-RELATED"/>
    <property type="match status" value="1"/>
</dbReference>
<evidence type="ECO:0000256" key="2">
    <source>
        <dbReference type="ARBA" id="ARBA00023002"/>
    </source>
</evidence>
<accession>A0A841GYB8</accession>
<dbReference type="Pfam" id="PF02738">
    <property type="entry name" value="MoCoBD_1"/>
    <property type="match status" value="1"/>
</dbReference>
<dbReference type="InterPro" id="IPR016208">
    <property type="entry name" value="Ald_Oxase/xanthine_DH-like"/>
</dbReference>
<dbReference type="EMBL" id="JACHIA010000005">
    <property type="protein sequence ID" value="MBB6070765.1"/>
    <property type="molecule type" value="Genomic_DNA"/>
</dbReference>
<dbReference type="InterPro" id="IPR000674">
    <property type="entry name" value="Ald_Oxase/Xan_DH_a/b"/>
</dbReference>
<comment type="caution">
    <text evidence="4">The sequence shown here is derived from an EMBL/GenBank/DDBJ whole genome shotgun (WGS) entry which is preliminary data.</text>
</comment>
<dbReference type="InterPro" id="IPR036856">
    <property type="entry name" value="Ald_Oxase/Xan_DH_a/b_sf"/>
</dbReference>
<keyword evidence="5" id="KW-1185">Reference proteome</keyword>
<gene>
    <name evidence="4" type="ORF">HNQ61_002386</name>
</gene>
<dbReference type="GO" id="GO:0016491">
    <property type="term" value="F:oxidoreductase activity"/>
    <property type="evidence" value="ECO:0007669"/>
    <property type="project" value="UniProtKB-KW"/>
</dbReference>
<proteinExistence type="predicted"/>
<evidence type="ECO:0000259" key="3">
    <source>
        <dbReference type="SMART" id="SM01008"/>
    </source>
</evidence>
<dbReference type="SUPFAM" id="SSF56003">
    <property type="entry name" value="Molybdenum cofactor-binding domain"/>
    <property type="match status" value="1"/>
</dbReference>
<protein>
    <submittedName>
        <fullName evidence="4">Carbon-monoxide dehydrogenase large subunit</fullName>
    </submittedName>
</protein>
<dbReference type="SMART" id="SM01008">
    <property type="entry name" value="Ald_Xan_dh_C"/>
    <property type="match status" value="1"/>
</dbReference>
<dbReference type="InterPro" id="IPR046867">
    <property type="entry name" value="AldOxase/xan_DH_MoCoBD2"/>
</dbReference>
<evidence type="ECO:0000313" key="5">
    <source>
        <dbReference type="Proteomes" id="UP000582837"/>
    </source>
</evidence>
<dbReference type="RefSeq" id="WP_170034685.1">
    <property type="nucleotide sequence ID" value="NZ_JABDTL010000001.1"/>
</dbReference>
<dbReference type="GO" id="GO:0005506">
    <property type="term" value="F:iron ion binding"/>
    <property type="evidence" value="ECO:0007669"/>
    <property type="project" value="InterPro"/>
</dbReference>
<feature type="domain" description="Aldehyde oxidase/xanthine dehydrogenase a/b hammerhead" evidence="3">
    <location>
        <begin position="20"/>
        <end position="139"/>
    </location>
</feature>